<accession>A0A8H7R8S5</accession>
<feature type="compositionally biased region" description="Acidic residues" evidence="2">
    <location>
        <begin position="11"/>
        <end position="21"/>
    </location>
</feature>
<evidence type="ECO:0000313" key="3">
    <source>
        <dbReference type="EMBL" id="KAG2206774.1"/>
    </source>
</evidence>
<evidence type="ECO:0000256" key="2">
    <source>
        <dbReference type="SAM" id="MobiDB-lite"/>
    </source>
</evidence>
<evidence type="ECO:0000313" key="4">
    <source>
        <dbReference type="Proteomes" id="UP000603453"/>
    </source>
</evidence>
<comment type="caution">
    <text evidence="3">The sequence shown here is derived from an EMBL/GenBank/DDBJ whole genome shotgun (WGS) entry which is preliminary data.</text>
</comment>
<sequence length="470" mass="54823">MLKRNFATLNEQDDQEDEWELEASASAMQRHSPPDCYTTKIDTLDQQYEALCDTTKDLEAELEALQTTLQRLEEEKHHMSTATEQSEQKYLESVEKTVALLPHREVVEMDKTPEYLTADTRLTEGLEALFSKWKDAEKERIVNRESLAKEIKSLSHQYRYNEYAIMDLNAQIEGSQAQIQMLNRDITKLNSLPVILPVIKSDIEKYRSDIQNSMESLDKIEKESIKPYLIELSKLKISIPLHQDQINSVSERTKSFLNDLIRISDMIIKQRSYLTLISFIYQTIEYKSKLNADVRQSVTQKLEEQVYRITLQDERLNKKEDSDVTHLKRIKKLLCDFFKTKKDLKSSEDMTLVDQICQLKKYEGELKGQWNQDMQSCMDVIAELDTLKSKLSETIHGCLGEKDDMVGVQPVSYASLQDEIESRTNQLKSRISGLAQEMLDSEENIKFKKRRELFSAFYTDPDDFFELIKK</sequence>
<reference evidence="3" key="1">
    <citation type="submission" date="2020-12" db="EMBL/GenBank/DDBJ databases">
        <title>Metabolic potential, ecology and presence of endohyphal bacteria is reflected in genomic diversity of Mucoromycotina.</title>
        <authorList>
            <person name="Muszewska A."/>
            <person name="Okrasinska A."/>
            <person name="Steczkiewicz K."/>
            <person name="Drgas O."/>
            <person name="Orlowska M."/>
            <person name="Perlinska-Lenart U."/>
            <person name="Aleksandrzak-Piekarczyk T."/>
            <person name="Szatraj K."/>
            <person name="Zielenkiewicz U."/>
            <person name="Pilsyk S."/>
            <person name="Malc E."/>
            <person name="Mieczkowski P."/>
            <person name="Kruszewska J.S."/>
            <person name="Biernat P."/>
            <person name="Pawlowska J."/>
        </authorList>
    </citation>
    <scope>NUCLEOTIDE SEQUENCE</scope>
    <source>
        <strain evidence="3">WA0000017839</strain>
    </source>
</reference>
<name>A0A8H7R8S5_9FUNG</name>
<keyword evidence="4" id="KW-1185">Reference proteome</keyword>
<feature type="region of interest" description="Disordered" evidence="2">
    <location>
        <begin position="1"/>
        <end position="34"/>
    </location>
</feature>
<feature type="coiled-coil region" evidence="1">
    <location>
        <begin position="41"/>
        <end position="89"/>
    </location>
</feature>
<dbReference type="AlphaFoldDB" id="A0A8H7R8S5"/>
<dbReference type="OrthoDB" id="2420495at2759"/>
<evidence type="ECO:0000256" key="1">
    <source>
        <dbReference type="SAM" id="Coils"/>
    </source>
</evidence>
<proteinExistence type="predicted"/>
<feature type="coiled-coil region" evidence="1">
    <location>
        <begin position="165"/>
        <end position="223"/>
    </location>
</feature>
<dbReference type="EMBL" id="JAEPRD010000029">
    <property type="protein sequence ID" value="KAG2206774.1"/>
    <property type="molecule type" value="Genomic_DNA"/>
</dbReference>
<keyword evidence="1" id="KW-0175">Coiled coil</keyword>
<organism evidence="3 4">
    <name type="scientific">Mucor saturninus</name>
    <dbReference type="NCBI Taxonomy" id="64648"/>
    <lineage>
        <taxon>Eukaryota</taxon>
        <taxon>Fungi</taxon>
        <taxon>Fungi incertae sedis</taxon>
        <taxon>Mucoromycota</taxon>
        <taxon>Mucoromycotina</taxon>
        <taxon>Mucoromycetes</taxon>
        <taxon>Mucorales</taxon>
        <taxon>Mucorineae</taxon>
        <taxon>Mucoraceae</taxon>
        <taxon>Mucor</taxon>
    </lineage>
</organism>
<dbReference type="Proteomes" id="UP000603453">
    <property type="component" value="Unassembled WGS sequence"/>
</dbReference>
<protein>
    <submittedName>
        <fullName evidence="3">Uncharacterized protein</fullName>
    </submittedName>
</protein>
<gene>
    <name evidence="3" type="ORF">INT47_003716</name>
</gene>